<dbReference type="Proteomes" id="UP000199119">
    <property type="component" value="Unassembled WGS sequence"/>
</dbReference>
<keyword evidence="5" id="KW-1185">Reference proteome</keyword>
<dbReference type="Pfam" id="PF07007">
    <property type="entry name" value="LprI"/>
    <property type="match status" value="1"/>
</dbReference>
<feature type="chain" id="PRO_5011767377" description="Lysozyme inhibitor LprI-like N-terminal domain-containing protein" evidence="2">
    <location>
        <begin position="25"/>
        <end position="139"/>
    </location>
</feature>
<accession>A0A1I2I157</accession>
<dbReference type="Gene3D" id="1.20.1270.180">
    <property type="match status" value="1"/>
</dbReference>
<evidence type="ECO:0000256" key="2">
    <source>
        <dbReference type="SAM" id="SignalP"/>
    </source>
</evidence>
<dbReference type="InterPro" id="IPR009739">
    <property type="entry name" value="LprI-like_N"/>
</dbReference>
<keyword evidence="2" id="KW-0732">Signal</keyword>
<sequence>MQLQIKALVAASMIAVACIGSANAKGVTAPEDLDDVDCSQQQDSMIGMKVCAARKLDEAEKQLAANRKKALKAADKAARNALTKLFKASDVYTEALCTAEAQSSEGGSIYSLVYGMCRIGETERQIKVLDGMVNRPEGS</sequence>
<evidence type="ECO:0000259" key="3">
    <source>
        <dbReference type="Pfam" id="PF07007"/>
    </source>
</evidence>
<protein>
    <recommendedName>
        <fullName evidence="3">Lysozyme inhibitor LprI-like N-terminal domain-containing protein</fullName>
    </recommendedName>
</protein>
<dbReference type="AlphaFoldDB" id="A0A1I2I157"/>
<proteinExistence type="predicted"/>
<name>A0A1I2I157_9BURK</name>
<reference evidence="5" key="1">
    <citation type="submission" date="2016-10" db="EMBL/GenBank/DDBJ databases">
        <authorList>
            <person name="Varghese N."/>
            <person name="Submissions S."/>
        </authorList>
    </citation>
    <scope>NUCLEOTIDE SEQUENCE [LARGE SCALE GENOMIC DNA]</scope>
    <source>
        <strain evidence="5">DSM 27981</strain>
    </source>
</reference>
<organism evidence="4 5">
    <name type="scientific">Paracidovorax wautersii</name>
    <dbReference type="NCBI Taxonomy" id="1177982"/>
    <lineage>
        <taxon>Bacteria</taxon>
        <taxon>Pseudomonadati</taxon>
        <taxon>Pseudomonadota</taxon>
        <taxon>Betaproteobacteria</taxon>
        <taxon>Burkholderiales</taxon>
        <taxon>Comamonadaceae</taxon>
        <taxon>Paracidovorax</taxon>
    </lineage>
</organism>
<evidence type="ECO:0000313" key="5">
    <source>
        <dbReference type="Proteomes" id="UP000199119"/>
    </source>
</evidence>
<feature type="signal peptide" evidence="2">
    <location>
        <begin position="1"/>
        <end position="24"/>
    </location>
</feature>
<gene>
    <name evidence="4" type="ORF">SAMN04489711_1473</name>
</gene>
<dbReference type="EMBL" id="FONX01000047">
    <property type="protein sequence ID" value="SFF34817.1"/>
    <property type="molecule type" value="Genomic_DNA"/>
</dbReference>
<evidence type="ECO:0000256" key="1">
    <source>
        <dbReference type="SAM" id="Coils"/>
    </source>
</evidence>
<keyword evidence="1" id="KW-0175">Coiled coil</keyword>
<feature type="domain" description="Lysozyme inhibitor LprI-like N-terminal" evidence="3">
    <location>
        <begin position="38"/>
        <end position="129"/>
    </location>
</feature>
<evidence type="ECO:0000313" key="4">
    <source>
        <dbReference type="EMBL" id="SFF34817.1"/>
    </source>
</evidence>
<dbReference type="RefSeq" id="WP_092942863.1">
    <property type="nucleotide sequence ID" value="NZ_FONX01000047.1"/>
</dbReference>
<dbReference type="OrthoDB" id="7340239at2"/>
<feature type="coiled-coil region" evidence="1">
    <location>
        <begin position="49"/>
        <end position="76"/>
    </location>
</feature>
<dbReference type="PROSITE" id="PS51257">
    <property type="entry name" value="PROKAR_LIPOPROTEIN"/>
    <property type="match status" value="1"/>
</dbReference>